<organism evidence="11">
    <name type="scientific">Trepomonas sp. PC1</name>
    <dbReference type="NCBI Taxonomy" id="1076344"/>
    <lineage>
        <taxon>Eukaryota</taxon>
        <taxon>Metamonada</taxon>
        <taxon>Diplomonadida</taxon>
        <taxon>Hexamitidae</taxon>
        <taxon>Hexamitinae</taxon>
        <taxon>Trepomonas</taxon>
    </lineage>
</organism>
<dbReference type="AlphaFoldDB" id="A0A146KAI1"/>
<comment type="subcellular location">
    <subcellularLocation>
        <location evidence="1">Membrane</location>
        <topology evidence="1">Multi-pass membrane protein</topology>
    </subcellularLocation>
</comment>
<evidence type="ECO:0000256" key="1">
    <source>
        <dbReference type="ARBA" id="ARBA00004141"/>
    </source>
</evidence>
<feature type="non-terminal residue" evidence="11">
    <location>
        <position position="1"/>
    </location>
</feature>
<dbReference type="GO" id="GO:0046961">
    <property type="term" value="F:proton-transporting ATPase activity, rotational mechanism"/>
    <property type="evidence" value="ECO:0007669"/>
    <property type="project" value="InterPro"/>
</dbReference>
<evidence type="ECO:0000256" key="6">
    <source>
        <dbReference type="ARBA" id="ARBA00022989"/>
    </source>
</evidence>
<dbReference type="PIRSF" id="PIRSF001293">
    <property type="entry name" value="ATP6V0A1"/>
    <property type="match status" value="1"/>
</dbReference>
<evidence type="ECO:0000256" key="7">
    <source>
        <dbReference type="ARBA" id="ARBA00023065"/>
    </source>
</evidence>
<feature type="transmembrane region" description="Helical" evidence="9">
    <location>
        <begin position="602"/>
        <end position="620"/>
    </location>
</feature>
<reference evidence="11" key="1">
    <citation type="submission" date="2015-07" db="EMBL/GenBank/DDBJ databases">
        <title>Adaptation to a free-living lifestyle via gene acquisitions in the diplomonad Trepomonas sp. PC1.</title>
        <authorList>
            <person name="Xu F."/>
            <person name="Jerlstrom-Hultqvist J."/>
            <person name="Kolisko M."/>
            <person name="Simpson A.G.B."/>
            <person name="Roger A.J."/>
            <person name="Svard S.G."/>
            <person name="Andersson J.O."/>
        </authorList>
    </citation>
    <scope>NUCLEOTIDE SEQUENCE</scope>
    <source>
        <strain evidence="11">PC1</strain>
    </source>
</reference>
<dbReference type="Pfam" id="PF01496">
    <property type="entry name" value="V_ATPase_I"/>
    <property type="match status" value="1"/>
</dbReference>
<keyword evidence="5 9" id="KW-0375">Hydrogen ion transport</keyword>
<dbReference type="EMBL" id="GDID01003308">
    <property type="protein sequence ID" value="JAP93298.1"/>
    <property type="molecule type" value="Transcribed_RNA"/>
</dbReference>
<gene>
    <name evidence="11" type="ORF">TPC1_14473</name>
</gene>
<evidence type="ECO:0000256" key="3">
    <source>
        <dbReference type="ARBA" id="ARBA00022448"/>
    </source>
</evidence>
<keyword evidence="8 9" id="KW-0472">Membrane</keyword>
<feature type="transmembrane region" description="Helical" evidence="9">
    <location>
        <begin position="504"/>
        <end position="522"/>
    </location>
</feature>
<feature type="transmembrane region" description="Helical" evidence="9">
    <location>
        <begin position="534"/>
        <end position="560"/>
    </location>
</feature>
<evidence type="ECO:0000256" key="4">
    <source>
        <dbReference type="ARBA" id="ARBA00022692"/>
    </source>
</evidence>
<feature type="coiled-coil region" evidence="10">
    <location>
        <begin position="88"/>
        <end position="115"/>
    </location>
</feature>
<comment type="function">
    <text evidence="9">Essential component of the vacuolar proton pump (V-ATPase), a multimeric enzyme that catalyzes the translocation of protons across the membranes. Required for assembly and activity of the V-ATPase.</text>
</comment>
<keyword evidence="7 9" id="KW-0406">Ion transport</keyword>
<evidence type="ECO:0000256" key="8">
    <source>
        <dbReference type="ARBA" id="ARBA00023136"/>
    </source>
</evidence>
<dbReference type="GO" id="GO:0007035">
    <property type="term" value="P:vacuolar acidification"/>
    <property type="evidence" value="ECO:0007669"/>
    <property type="project" value="TreeGrafter"/>
</dbReference>
<keyword evidence="10" id="KW-0175">Coiled coil</keyword>
<keyword evidence="3 9" id="KW-0813">Transport</keyword>
<keyword evidence="4 9" id="KW-0812">Transmembrane</keyword>
<dbReference type="PANTHER" id="PTHR11629">
    <property type="entry name" value="VACUOLAR PROTON ATPASES"/>
    <property type="match status" value="1"/>
</dbReference>
<feature type="transmembrane region" description="Helical" evidence="9">
    <location>
        <begin position="572"/>
        <end position="590"/>
    </location>
</feature>
<evidence type="ECO:0000256" key="10">
    <source>
        <dbReference type="SAM" id="Coils"/>
    </source>
</evidence>
<keyword evidence="6 9" id="KW-1133">Transmembrane helix</keyword>
<feature type="transmembrane region" description="Helical" evidence="9">
    <location>
        <begin position="382"/>
        <end position="408"/>
    </location>
</feature>
<protein>
    <recommendedName>
        <fullName evidence="9">V-type proton ATPase subunit a</fullName>
    </recommendedName>
</protein>
<dbReference type="InterPro" id="IPR002490">
    <property type="entry name" value="V-ATPase_116kDa_su"/>
</dbReference>
<sequence length="752" mass="86871">DILRPWPMQFCRLNTTNQSVRYILNKLLEAKNVQFIDENEPEPIFTRIFSKDSQRTADIGQKLIYLRNQVEIYGSSAHQVQNQELTSLTSIEDAIDNVTAEFKQLSSELQTHLNTRLEVYMKLLAYQNFSHVQIVPNLESETSSNEDTALNLNYTDEKSLRTLLFLIPSRSTTILQKTLFRITYTNFTFEIHPLEVEIDKAQVDVMAVYVPSQEMENRCRRVINSFGCQVYEIPENIKTEIDQLEEQLRQYDVTIGYVKIRIANILHDFSANIDFITKQIETEAIINFTMNKFKVINNQMTCRCWIPADEVVQTRQLIHEVDTALNSQILSNLDQDLQTDLQRPTLLKSNKFTTVFNSIVTSYGQPSYGELNPAYFYLYQFAFTYSMMFGDVGHGIINSLVGLLMVVFEKKLSTVKNEMFDLVFYGRYLVLLMSVFSVLVGLFYNDWFSLAFDFFGSPYKKSHIQQNTLIWERDSNRPNIFGIDAHWHWSENTMPFMNSFKMKTAVIIGVSQMLFGLVLKLINLIKKRQKAKIFAVWLPEFMIMFSFFGYMVFLIIYKWFQDYGVHKDKAPGLINLLISVFLRFGAVDETNQIFNDIQTQKAVHVTVLIAFVLAALGLLLSEPIIEIVHLKKHPQKDVGVGDIVVRQAIHTIEYILGCISHTASYLRLWALSLAHSQLSDVLYNQFIHQLVFGMVDNFDGASGIVIGIFSMTFLYPAWFGATIGIICAMEALSAYLHCLRLCWIEFNSKFFE</sequence>
<dbReference type="GO" id="GO:0000220">
    <property type="term" value="C:vacuolar proton-transporting V-type ATPase, V0 domain"/>
    <property type="evidence" value="ECO:0007669"/>
    <property type="project" value="InterPro"/>
</dbReference>
<evidence type="ECO:0000313" key="11">
    <source>
        <dbReference type="EMBL" id="JAP93298.1"/>
    </source>
</evidence>
<evidence type="ECO:0000256" key="9">
    <source>
        <dbReference type="RuleBase" id="RU361189"/>
    </source>
</evidence>
<dbReference type="PANTHER" id="PTHR11629:SF63">
    <property type="entry name" value="V-TYPE PROTON ATPASE SUBUNIT A"/>
    <property type="match status" value="1"/>
</dbReference>
<comment type="similarity">
    <text evidence="2 9">Belongs to the V-ATPase 116 kDa subunit family.</text>
</comment>
<evidence type="ECO:0000256" key="5">
    <source>
        <dbReference type="ARBA" id="ARBA00022781"/>
    </source>
</evidence>
<evidence type="ECO:0000256" key="2">
    <source>
        <dbReference type="ARBA" id="ARBA00009904"/>
    </source>
</evidence>
<feature type="transmembrane region" description="Helical" evidence="9">
    <location>
        <begin position="704"/>
        <end position="727"/>
    </location>
</feature>
<dbReference type="InterPro" id="IPR026028">
    <property type="entry name" value="V-type_ATPase_116kDa_su_euka"/>
</dbReference>
<feature type="non-terminal residue" evidence="11">
    <location>
        <position position="752"/>
    </location>
</feature>
<accession>A0A146KAI1</accession>
<proteinExistence type="inferred from homology"/>
<feature type="transmembrane region" description="Helical" evidence="9">
    <location>
        <begin position="420"/>
        <end position="444"/>
    </location>
</feature>
<name>A0A146KAI1_9EUKA</name>
<dbReference type="GO" id="GO:0051117">
    <property type="term" value="F:ATPase binding"/>
    <property type="evidence" value="ECO:0007669"/>
    <property type="project" value="TreeGrafter"/>
</dbReference>